<keyword evidence="2" id="KW-0472">Membrane</keyword>
<dbReference type="Proteomes" id="UP000078237">
    <property type="component" value="Unassembled WGS sequence"/>
</dbReference>
<feature type="transmembrane region" description="Helical" evidence="2">
    <location>
        <begin position="29"/>
        <end position="46"/>
    </location>
</feature>
<dbReference type="InterPro" id="IPR011059">
    <property type="entry name" value="Metal-dep_hydrolase_composite"/>
</dbReference>
<dbReference type="PANTHER" id="PTHR11113">
    <property type="entry name" value="N-ACETYLGLUCOSAMINE-6-PHOSPHATE DEACETYLASE"/>
    <property type="match status" value="1"/>
</dbReference>
<dbReference type="SUPFAM" id="SSF51338">
    <property type="entry name" value="Composite domain of metallo-dependent hydrolases"/>
    <property type="match status" value="1"/>
</dbReference>
<dbReference type="EMBL" id="LCTW02000066">
    <property type="protein sequence ID" value="KXX80196.1"/>
    <property type="molecule type" value="Genomic_DNA"/>
</dbReference>
<dbReference type="Pfam" id="PF07969">
    <property type="entry name" value="Amidohydro_3"/>
    <property type="match status" value="1"/>
</dbReference>
<keyword evidence="2" id="KW-1133">Transmembrane helix</keyword>
<dbReference type="AlphaFoldDB" id="A0A175W914"/>
<dbReference type="VEuPathDB" id="FungiDB:MMYC01_204224"/>
<dbReference type="CDD" id="cd01309">
    <property type="entry name" value="Met_dep_hydrolase_C"/>
    <property type="match status" value="1"/>
</dbReference>
<proteinExistence type="predicted"/>
<reference evidence="4 5" key="1">
    <citation type="journal article" date="2016" name="Genome Announc.">
        <title>Genome Sequence of Madurella mycetomatis mm55, Isolated from a Human Mycetoma Case in Sudan.</title>
        <authorList>
            <person name="Smit S."/>
            <person name="Derks M.F."/>
            <person name="Bervoets S."/>
            <person name="Fahal A."/>
            <person name="van Leeuwen W."/>
            <person name="van Belkum A."/>
            <person name="van de Sande W.W."/>
        </authorList>
    </citation>
    <scope>NUCLEOTIDE SEQUENCE [LARGE SCALE GENOMIC DNA]</scope>
    <source>
        <strain evidence="5">mm55</strain>
    </source>
</reference>
<evidence type="ECO:0000256" key="2">
    <source>
        <dbReference type="SAM" id="Phobius"/>
    </source>
</evidence>
<dbReference type="PANTHER" id="PTHR11113:SF14">
    <property type="entry name" value="N-ACETYLGLUCOSAMINE-6-PHOSPHATE DEACETYLASE"/>
    <property type="match status" value="1"/>
</dbReference>
<accession>A0A175W914</accession>
<evidence type="ECO:0000256" key="1">
    <source>
        <dbReference type="ARBA" id="ARBA00022801"/>
    </source>
</evidence>
<dbReference type="SUPFAM" id="SSF51556">
    <property type="entry name" value="Metallo-dependent hydrolases"/>
    <property type="match status" value="1"/>
</dbReference>
<evidence type="ECO:0000259" key="3">
    <source>
        <dbReference type="Pfam" id="PF07969"/>
    </source>
</evidence>
<dbReference type="OrthoDB" id="10258955at2759"/>
<dbReference type="InterPro" id="IPR032466">
    <property type="entry name" value="Metal_Hydrolase"/>
</dbReference>
<evidence type="ECO:0000313" key="5">
    <source>
        <dbReference type="Proteomes" id="UP000078237"/>
    </source>
</evidence>
<dbReference type="GO" id="GO:0008448">
    <property type="term" value="F:N-acetylglucosamine-6-phosphate deacetylase activity"/>
    <property type="evidence" value="ECO:0007669"/>
    <property type="project" value="TreeGrafter"/>
</dbReference>
<keyword evidence="1" id="KW-0378">Hydrolase</keyword>
<keyword evidence="5" id="KW-1185">Reference proteome</keyword>
<sequence length="963" mass="103712">MDDKNGLPPHQAVADAPRWRRQKLRRSRALRFLTIGCLCFIAFAQWKQLLQASVLPPNADITVHGLSVRELRDDLATCSRLQRKPQDPIGPGRDRNARYIDGHAPTLIRNATVWVGEPAKGTSPDEARSGKGFDWVHADVYLEHGLIKRVENSVVLSSVADDTIVFDAKGRPLTAGIIDMHSHAGVGSLPLLTGTLDSDETSSDITPYVRSIDGLQPNDPQIQVVKSGGVTTSLVLPGSGNNMGGEAYVIKHAVGKTDGRNETSAADMLADPDRNWRFMKMACGENPKRVFGRPGESGPTSRLGESWEFRHAFEQAARLVRQQDDWCNEAAVSGIQSMKSYLPQEIRWESLGALLRDQVRLNTHCYTIPDLEAFIDHTKEFRFKVQAFHHAHQTYLIPEILKRAYGGDPPASALFADNMWYKAEANTASEYAGKILYDNGLTPIYVSDNPLLNAQHVVFEAAKGYRYGLPYHASLAAVTSAPAERLGFGQRLGKIKPGFDADIVIWDSDPLSIGATPVQVWIDGTAQFEHPIELKKPHPKLIVPDESLSKIPEGPTLMKDVIFTGVSKVLLRKDVKDLGPDDAAVVSNGQVICIGTCRAERQAAQRSKTPVIGLKNGYLTETFTAFGSKVGLNAIDLERDTDNGPNPTAFTRAEDGLGLDNQKTNVAYTYGVTKAISAPKFTNHGNHHGTSVGFLTGVKNPLDKNAIFINDAAVHYTLDITAKANNPNGVSSTSAAVGALRRKLLTAASTLNEIIPNDSSEPYFLQKVTNGSLPLVVTVHSADTIAALLKVKSAVDAAAAAATTTTASKAHAQLRLIILGGAESHLLADELAAADVAVVLAPLQSYGFSWDQRRALSGAPRTNSTCVDRLLDAGVLTAIGLDDDGLVRNLGLLAGIVHANGEGRVDEKEALEMVGGNIYKMLGVEEPGVNKGHFAVWEGSPLQIGGRVKAISGGLATGVSVFL</sequence>
<dbReference type="GO" id="GO:0006046">
    <property type="term" value="P:N-acetylglucosamine catabolic process"/>
    <property type="evidence" value="ECO:0007669"/>
    <property type="project" value="TreeGrafter"/>
</dbReference>
<organism evidence="4 5">
    <name type="scientific">Madurella mycetomatis</name>
    <dbReference type="NCBI Taxonomy" id="100816"/>
    <lineage>
        <taxon>Eukaryota</taxon>
        <taxon>Fungi</taxon>
        <taxon>Dikarya</taxon>
        <taxon>Ascomycota</taxon>
        <taxon>Pezizomycotina</taxon>
        <taxon>Sordariomycetes</taxon>
        <taxon>Sordariomycetidae</taxon>
        <taxon>Sordariales</taxon>
        <taxon>Sordariales incertae sedis</taxon>
        <taxon>Madurella</taxon>
    </lineage>
</organism>
<feature type="domain" description="Amidohydrolase 3" evidence="3">
    <location>
        <begin position="468"/>
        <end position="524"/>
    </location>
</feature>
<gene>
    <name evidence="4" type="ORF">MMYC01_204224</name>
</gene>
<evidence type="ECO:0000313" key="4">
    <source>
        <dbReference type="EMBL" id="KXX80196.1"/>
    </source>
</evidence>
<dbReference type="InterPro" id="IPR013108">
    <property type="entry name" value="Amidohydro_3"/>
</dbReference>
<dbReference type="Gene3D" id="3.20.20.140">
    <property type="entry name" value="Metal-dependent hydrolases"/>
    <property type="match status" value="2"/>
</dbReference>
<keyword evidence="2" id="KW-0812">Transmembrane</keyword>
<comment type="caution">
    <text evidence="4">The sequence shown here is derived from an EMBL/GenBank/DDBJ whole genome shotgun (WGS) entry which is preliminary data.</text>
</comment>
<name>A0A175W914_9PEZI</name>
<protein>
    <submittedName>
        <fullName evidence="4">Imidazolonepropionase</fullName>
    </submittedName>
</protein>